<feature type="domain" description="Ig-like" evidence="24">
    <location>
        <begin position="588"/>
        <end position="679"/>
    </location>
</feature>
<dbReference type="InterPro" id="IPR003599">
    <property type="entry name" value="Ig_sub"/>
</dbReference>
<dbReference type="Pfam" id="PF25059">
    <property type="entry name" value="FN3_DSCAM-DSCAML_C"/>
    <property type="match status" value="1"/>
</dbReference>
<feature type="domain" description="Ig-like" evidence="24">
    <location>
        <begin position="497"/>
        <end position="583"/>
    </location>
</feature>
<comment type="function">
    <text evidence="16">Subunit of the replication factor C (RFC) complex which acts during elongation of primed DNA templates by DNA polymerases delta and epsilon, and is necessary for ATP-dependent loading of proliferating cell nuclear antigen (PCNA) onto primed DNA.</text>
</comment>
<dbReference type="InterPro" id="IPR008921">
    <property type="entry name" value="DNA_pol3_clamp-load_cplx_C"/>
</dbReference>
<dbReference type="CDD" id="cd00063">
    <property type="entry name" value="FN3"/>
    <property type="match status" value="6"/>
</dbReference>
<dbReference type="GO" id="GO:0098609">
    <property type="term" value="P:cell-cell adhesion"/>
    <property type="evidence" value="ECO:0007669"/>
    <property type="project" value="TreeGrafter"/>
</dbReference>
<dbReference type="InterPro" id="IPR027417">
    <property type="entry name" value="P-loop_NTPase"/>
</dbReference>
<evidence type="ECO:0000256" key="7">
    <source>
        <dbReference type="ARBA" id="ARBA00022737"/>
    </source>
</evidence>
<feature type="region of interest" description="Disordered" evidence="22">
    <location>
        <begin position="1783"/>
        <end position="1814"/>
    </location>
</feature>
<gene>
    <name evidence="26" type="ORF">CLUMA_CG006322</name>
</gene>
<protein>
    <recommendedName>
        <fullName evidence="18">Replication factor C subunit 3</fullName>
    </recommendedName>
    <alternativeName>
        <fullName evidence="20">Activator 1 38 kDa subunit</fullName>
    </alternativeName>
    <alternativeName>
        <fullName evidence="21">Activator 1 subunit 3</fullName>
    </alternativeName>
    <alternativeName>
        <fullName evidence="19">Replication factor C 38 kDa subunit</fullName>
    </alternativeName>
</protein>
<evidence type="ECO:0000256" key="4">
    <source>
        <dbReference type="ARBA" id="ARBA00022692"/>
    </source>
</evidence>
<feature type="domain" description="Fibronectin type-III" evidence="25">
    <location>
        <begin position="1005"/>
        <end position="1100"/>
    </location>
</feature>
<dbReference type="PANTHER" id="PTHR44170">
    <property type="entry name" value="PROTEIN SIDEKICK"/>
    <property type="match status" value="1"/>
</dbReference>
<dbReference type="Pfam" id="PF00041">
    <property type="entry name" value="fn3"/>
    <property type="match status" value="5"/>
</dbReference>
<dbReference type="InterPro" id="IPR036179">
    <property type="entry name" value="Ig-like_dom_sf"/>
</dbReference>
<feature type="compositionally biased region" description="Polar residues" evidence="22">
    <location>
        <begin position="1654"/>
        <end position="1663"/>
    </location>
</feature>
<comment type="similarity">
    <text evidence="3">Belongs to the activator 1 small subunits family.</text>
</comment>
<name>A0A1J1HZE7_9DIPT</name>
<evidence type="ECO:0000256" key="21">
    <source>
        <dbReference type="ARBA" id="ARBA00080379"/>
    </source>
</evidence>
<dbReference type="FunFam" id="2.60.40.10:FF:001141">
    <property type="entry name" value="Down syndrome cell adhesion molecule 4, isoform D"/>
    <property type="match status" value="1"/>
</dbReference>
<dbReference type="Pfam" id="PF13177">
    <property type="entry name" value="DNA_pol3_delta2"/>
    <property type="match status" value="1"/>
</dbReference>
<evidence type="ECO:0000256" key="11">
    <source>
        <dbReference type="ARBA" id="ARBA00022989"/>
    </source>
</evidence>
<dbReference type="GO" id="GO:0003677">
    <property type="term" value="F:DNA binding"/>
    <property type="evidence" value="ECO:0007669"/>
    <property type="project" value="InterPro"/>
</dbReference>
<evidence type="ECO:0000256" key="19">
    <source>
        <dbReference type="ARBA" id="ARBA00076818"/>
    </source>
</evidence>
<feature type="transmembrane region" description="Helical" evidence="23">
    <location>
        <begin position="1507"/>
        <end position="1528"/>
    </location>
</feature>
<sequence>TTSIDLQGPIFVHEPAHKIEFSNNTGGQIHCSGHANPYPEVEWSPPVHNHDLLKVLSNGTLVFYPFAVEKYRHDVHASVYRCKLKNLVGTIISREVHVKAVINQKFSVQVHDEYVISGNTAVLKCKVPSFVSEYVSVTEWIQNNGLHLYPNTEMGGKYSVLENGDLYITNAGPNDAHTTYECRTVHHLTGEIQMSAYPGRIIVTEPKGYVQPRINAEKQVSKNVNANGQIVLPCIAQGHPPPSYKWFKELSDQLFPIQMNDRIYMMSEGLLKISKVKIEDSGKYLCWVNNSAGEETIQITLTVTAPLSVHLQPQNQVVDVDKNAEFQCIISGFPVGKVLWMHNGKPLIADGRVEINVDPSRLVLKKVQKEDQGMYQCFISNEWEELQSTAELQLGDATPELLYWFSEQTLQPGPTVSLKCVATGHPPPQFEWKLDGFPIPESSRFLIGQYVTVHDDVISHLNISNIKVEDGGEYACIARNNIGKVGHSAQVNVYGIPFIREMPKLTWVSATDLIVKCPVAGFPIESIRWERDGHLLPVNRRQTSYSNGTLLIEQLQRSEDAGTYTCMTQNKQNQTFRRNVEIQILVPPKIMPIQSMTNMLREGMRAAISCQILEGDLPVSFRWERNGKQILGTGNEVIRRIDEYITSLLIEKITSGNSGNYTCIASNVAGSEKFTVPLTVNVPPKWLVEPKDTNVQANLDATLNCQADGYPAPTITWKKSFGKSPVDYRDFLFEPNISLQSNVRKQDLDNGMISELGISHTYRQDSGTYVCMANNAFGQDDLIIQLIVQEVPEIPKNVHLNSQQSRNIQISWNVPFSGNSPIEEYVIQYKSISDNWQKADKSHVTGSRLQATISNLQPAKAYHVRIAAENKFGSSDYSEIIQVTTLEEVPSGPPTNVKAKTQSSTEIHASWDSPEREKWNGNLLGYYVGYQLVDNLTKAADTSPDAGYFFKTVEVQSHFGGEVMLTGLKKFSAYKIIVQAYTSQGSGPTSKELIISTIEDVPSLPPENPKCDVLSSNSIYVTWSPPRKDGQNGNIRGYKIAFVAEDDYHAKEPTIVSTTNQYYTIDNARKHTNYTITVLSFTIVGDGVKTKKFHCTTYEDVPSAPQKIKAIPSSSTKIIVSWLPPKQKNGEITGYTFYMSVVEGGRDEGTHKRVLGPNVEQYESQRLQEQATYQFWVTASTKVGEGEKTNVVEVAPNNKVPARIVSFGQVINTPWKEDVSLACKKVGVPSPSTIWRQDTVPIESNSKKFIVKNGTLFIRDCQRTDEANYTCTVENTWGRDEIVYTIKVFVPPDPPSLTVVDIFSDSLMLQWSNSKNGGTLILGYVINFKKDSGDWEELQVDSKKNSHLLKNLLCGTKYQLYITAFNKIGTGLPCEIVNTQTKGLVPVQPKHSQMITNNSTTVTCWLDSWGDGGCGISYFVIECRIFGRLNWNMISNHVSSTERIFTVTDLLPATKYQLKLTAHNNAGSTTAIYDFTTLTAQGLTYNSIDHNVIEANEHSYITANRKIIIPVLLSLFILFGLIAAILIIRKKKATEQNNVLRSMQPEPSSIANIMCKNNSDLNYPVARIHNNNLNLNSIEANKYKIDGNEYIEDLCPYATFQLNKQTYSESSYSGNVYSGPYHSVRGSFVYHGNKSDSHRTKEPEYTKVRRSGSRLKSSDSQDIQYLESDNPGSTDSEVRKILTLHIPITEYDTLGSESDNEWSAKSLKKGKHKSKRENIEDTSSSSENSPTNLSTLHKQSYPSRKSARSSAIMKRHVRSSSGYSSHNEETSFSIAKYPNTYTEIGPPTRFSDNVNGDTSFEKREKTSSSPRQANDLKRLCEQQDFPHLLFFGPNSAGKKTRIMCLLRELYGPNVEKLRSETLTFTAPSGRKIEITTVASNYHIEVNPSDAGIYDRVVISDIIKQIAQTNIIDPSGQREFKVIVLSEVDELTKDAQHALRRTMEKYVATCRLILCVNSTSRVIPAIKSRCLGIGVAAPTKEEIINILNLICQKENLQLPKELAAEIASKSDRNLRRAILMLEACKVQKYPFTKTQEVPQVDWEKYLNETAHQVIQEQSPQKLAQIRERLYELLSQGIPPNVIFKGLVVNFTNSCETELKAETLKLASLYEHRMQLGSKQIYHLEAFVAHFMSLYRKYILQAAESMDFDDQF</sequence>
<dbReference type="GO" id="GO:0005634">
    <property type="term" value="C:nucleus"/>
    <property type="evidence" value="ECO:0007669"/>
    <property type="project" value="UniProtKB-SubCell"/>
</dbReference>
<dbReference type="FunFam" id="2.60.40.10:FF:000967">
    <property type="entry name" value="Uncharacterized protein, isoform D"/>
    <property type="match status" value="1"/>
</dbReference>
<keyword evidence="14" id="KW-0539">Nucleus</keyword>
<dbReference type="GO" id="GO:0008094">
    <property type="term" value="F:ATP-dependent activity, acting on DNA"/>
    <property type="evidence" value="ECO:0007669"/>
    <property type="project" value="UniProtKB-ARBA"/>
</dbReference>
<dbReference type="Pfam" id="PF22534">
    <property type="entry name" value="RFC_C"/>
    <property type="match status" value="1"/>
</dbReference>
<feature type="domain" description="Ig-like" evidence="24">
    <location>
        <begin position="399"/>
        <end position="492"/>
    </location>
</feature>
<dbReference type="FunFam" id="2.60.40.10:FF:000093">
    <property type="entry name" value="Down syndrome cell adhesion molecule, isoform B"/>
    <property type="match status" value="1"/>
</dbReference>
<evidence type="ECO:0000256" key="5">
    <source>
        <dbReference type="ARBA" id="ARBA00022705"/>
    </source>
</evidence>
<evidence type="ECO:0000256" key="1">
    <source>
        <dbReference type="ARBA" id="ARBA00004123"/>
    </source>
</evidence>
<dbReference type="PROSITE" id="PS50853">
    <property type="entry name" value="FN3"/>
    <property type="match status" value="6"/>
</dbReference>
<dbReference type="EMBL" id="CVRI01000035">
    <property type="protein sequence ID" value="CRK92906.1"/>
    <property type="molecule type" value="Genomic_DNA"/>
</dbReference>
<dbReference type="GO" id="GO:0006281">
    <property type="term" value="P:DNA repair"/>
    <property type="evidence" value="ECO:0007669"/>
    <property type="project" value="UniProtKB-ARBA"/>
</dbReference>
<dbReference type="FunFam" id="1.20.272.10:FF:000002">
    <property type="entry name" value="Replication factor C subunit 3"/>
    <property type="match status" value="1"/>
</dbReference>
<evidence type="ECO:0000256" key="15">
    <source>
        <dbReference type="ARBA" id="ARBA00023319"/>
    </source>
</evidence>
<evidence type="ECO:0000256" key="3">
    <source>
        <dbReference type="ARBA" id="ARBA00005378"/>
    </source>
</evidence>
<dbReference type="CDD" id="cd18140">
    <property type="entry name" value="HLD_clamp_RFC"/>
    <property type="match status" value="1"/>
</dbReference>
<dbReference type="GO" id="GO:0005524">
    <property type="term" value="F:ATP binding"/>
    <property type="evidence" value="ECO:0007669"/>
    <property type="project" value="UniProtKB-KW"/>
</dbReference>
<dbReference type="GO" id="GO:0006271">
    <property type="term" value="P:DNA strand elongation involved in DNA replication"/>
    <property type="evidence" value="ECO:0007669"/>
    <property type="project" value="UniProtKB-ARBA"/>
</dbReference>
<dbReference type="FunFam" id="3.40.50.300:FF:000136">
    <property type="entry name" value="Replication factor C subunit 5"/>
    <property type="match status" value="1"/>
</dbReference>
<dbReference type="Gene3D" id="3.40.50.300">
    <property type="entry name" value="P-loop containing nucleotide triphosphate hydrolases"/>
    <property type="match status" value="1"/>
</dbReference>
<feature type="domain" description="Ig-like" evidence="24">
    <location>
        <begin position="212"/>
        <end position="302"/>
    </location>
</feature>
<reference evidence="26 27" key="1">
    <citation type="submission" date="2015-04" db="EMBL/GenBank/DDBJ databases">
        <authorList>
            <person name="Syromyatnikov M.Y."/>
            <person name="Popov V.N."/>
        </authorList>
    </citation>
    <scope>NUCLEOTIDE SEQUENCE [LARGE SCALE GENOMIC DNA]</scope>
</reference>
<evidence type="ECO:0000256" key="8">
    <source>
        <dbReference type="ARBA" id="ARBA00022741"/>
    </source>
</evidence>
<dbReference type="InterPro" id="IPR056754">
    <property type="entry name" value="DSCAM/DSCAML_C"/>
</dbReference>
<evidence type="ECO:0000256" key="6">
    <source>
        <dbReference type="ARBA" id="ARBA00022729"/>
    </source>
</evidence>
<feature type="domain" description="Fibronectin type-III" evidence="25">
    <location>
        <begin position="1385"/>
        <end position="1482"/>
    </location>
</feature>
<feature type="region of interest" description="Disordered" evidence="22">
    <location>
        <begin position="1630"/>
        <end position="1675"/>
    </location>
</feature>
<dbReference type="GO" id="GO:0005694">
    <property type="term" value="C:chromosome"/>
    <property type="evidence" value="ECO:0007669"/>
    <property type="project" value="UniProtKB-ARBA"/>
</dbReference>
<evidence type="ECO:0000256" key="9">
    <source>
        <dbReference type="ARBA" id="ARBA00022840"/>
    </source>
</evidence>
<dbReference type="InterPro" id="IPR036116">
    <property type="entry name" value="FN3_sf"/>
</dbReference>
<feature type="domain" description="Fibronectin type-III" evidence="25">
    <location>
        <begin position="893"/>
        <end position="1000"/>
    </location>
</feature>
<feature type="domain" description="Ig-like" evidence="24">
    <location>
        <begin position="306"/>
        <end position="393"/>
    </location>
</feature>
<feature type="compositionally biased region" description="Polar residues" evidence="22">
    <location>
        <begin position="1759"/>
        <end position="1769"/>
    </location>
</feature>
<dbReference type="SUPFAM" id="SSF48726">
    <property type="entry name" value="Immunoglobulin"/>
    <property type="match status" value="8"/>
</dbReference>
<evidence type="ECO:0000256" key="16">
    <source>
        <dbReference type="ARBA" id="ARBA00058626"/>
    </source>
</evidence>
<dbReference type="InterPro" id="IPR007110">
    <property type="entry name" value="Ig-like_dom"/>
</dbReference>
<dbReference type="SUPFAM" id="SSF48019">
    <property type="entry name" value="post-AAA+ oligomerization domain-like"/>
    <property type="match status" value="1"/>
</dbReference>
<keyword evidence="5" id="KW-0235">DNA replication</keyword>
<feature type="region of interest" description="Disordered" evidence="22">
    <location>
        <begin position="891"/>
        <end position="912"/>
    </location>
</feature>
<keyword evidence="27" id="KW-1185">Reference proteome</keyword>
<dbReference type="InterPro" id="IPR047854">
    <property type="entry name" value="RFC_lid"/>
</dbReference>
<evidence type="ECO:0000256" key="22">
    <source>
        <dbReference type="SAM" id="MobiDB-lite"/>
    </source>
</evidence>
<dbReference type="InterPro" id="IPR003598">
    <property type="entry name" value="Ig_sub2"/>
</dbReference>
<feature type="non-terminal residue" evidence="26">
    <location>
        <position position="1"/>
    </location>
</feature>
<dbReference type="FunFam" id="2.60.40.10:FF:000032">
    <property type="entry name" value="palladin isoform X1"/>
    <property type="match status" value="2"/>
</dbReference>
<organism evidence="26 27">
    <name type="scientific">Clunio marinus</name>
    <dbReference type="NCBI Taxonomy" id="568069"/>
    <lineage>
        <taxon>Eukaryota</taxon>
        <taxon>Metazoa</taxon>
        <taxon>Ecdysozoa</taxon>
        <taxon>Arthropoda</taxon>
        <taxon>Hexapoda</taxon>
        <taxon>Insecta</taxon>
        <taxon>Pterygota</taxon>
        <taxon>Neoptera</taxon>
        <taxon>Endopterygota</taxon>
        <taxon>Diptera</taxon>
        <taxon>Nematocera</taxon>
        <taxon>Chironomoidea</taxon>
        <taxon>Chironomidae</taxon>
        <taxon>Clunio</taxon>
    </lineage>
</organism>
<dbReference type="InterPro" id="IPR013783">
    <property type="entry name" value="Ig-like_fold"/>
</dbReference>
<dbReference type="FunFam" id="2.60.40.10:FF:000324">
    <property type="entry name" value="Down syndrome cell adhesion molecule, isoform D"/>
    <property type="match status" value="1"/>
</dbReference>
<evidence type="ECO:0000256" key="12">
    <source>
        <dbReference type="ARBA" id="ARBA00023136"/>
    </source>
</evidence>
<evidence type="ECO:0000256" key="13">
    <source>
        <dbReference type="ARBA" id="ARBA00023157"/>
    </source>
</evidence>
<keyword evidence="7" id="KW-0677">Repeat</keyword>
<feature type="region of interest" description="Disordered" evidence="22">
    <location>
        <begin position="1695"/>
        <end position="1769"/>
    </location>
</feature>
<dbReference type="FunFam" id="1.10.8.60:FF:000030">
    <property type="entry name" value="replication factor C subunit 3"/>
    <property type="match status" value="1"/>
</dbReference>
<dbReference type="Gene3D" id="1.10.8.60">
    <property type="match status" value="1"/>
</dbReference>
<dbReference type="Pfam" id="PF21960">
    <property type="entry name" value="RCF1-5-like_lid"/>
    <property type="match status" value="1"/>
</dbReference>
<dbReference type="GO" id="GO:0016020">
    <property type="term" value="C:membrane"/>
    <property type="evidence" value="ECO:0007669"/>
    <property type="project" value="UniProtKB-SubCell"/>
</dbReference>
<dbReference type="FunFam" id="2.60.40.10:FF:000028">
    <property type="entry name" value="Neuronal cell adhesion molecule"/>
    <property type="match status" value="1"/>
</dbReference>
<feature type="compositionally biased region" description="Low complexity" evidence="22">
    <location>
        <begin position="1721"/>
        <end position="1735"/>
    </location>
</feature>
<evidence type="ECO:0000313" key="27">
    <source>
        <dbReference type="Proteomes" id="UP000183832"/>
    </source>
</evidence>
<dbReference type="InterPro" id="IPR013098">
    <property type="entry name" value="Ig_I-set"/>
</dbReference>
<dbReference type="SMART" id="SM00060">
    <property type="entry name" value="FN3"/>
    <property type="match status" value="6"/>
</dbReference>
<keyword evidence="10" id="KW-0130">Cell adhesion</keyword>
<evidence type="ECO:0000256" key="14">
    <source>
        <dbReference type="ARBA" id="ARBA00023242"/>
    </source>
</evidence>
<dbReference type="Pfam" id="PF07679">
    <property type="entry name" value="I-set"/>
    <property type="match status" value="4"/>
</dbReference>
<comment type="subunit">
    <text evidence="17">Subunit of the RFC complex, an heteropentameric complex consisting of a large subunit RFC1 and four small subunits RFC2, RFC3, RFC4 and RFC5; the RFC complex interacts with PCNA. Forms an heterotetrameric complex with RFC2, RFC4 and RFC5; this complex has ATPase activity but is not stimulated by PCNA. The heterotetramer of subunits RFC2, RFC3, RFC4 and RFC5 interacts with RAD17. Interacts with CNTD1; this interaction facilitates crossover formation.</text>
</comment>
<feature type="compositionally biased region" description="Polar residues" evidence="22">
    <location>
        <begin position="898"/>
        <end position="907"/>
    </location>
</feature>
<feature type="domain" description="Ig-like" evidence="24">
    <location>
        <begin position="104"/>
        <end position="195"/>
    </location>
</feature>
<dbReference type="Gene3D" id="1.20.272.10">
    <property type="match status" value="1"/>
</dbReference>
<dbReference type="CDD" id="cd20957">
    <property type="entry name" value="IgC2_3_Dscam"/>
    <property type="match status" value="1"/>
</dbReference>
<feature type="domain" description="Ig-like" evidence="24">
    <location>
        <begin position="1201"/>
        <end position="1289"/>
    </location>
</feature>
<dbReference type="Pfam" id="PF13927">
    <property type="entry name" value="Ig_3"/>
    <property type="match status" value="3"/>
</dbReference>
<dbReference type="FunFam" id="2.60.40.10:FF:000017">
    <property type="entry name" value="Down syndrome cell adhesion molecule b"/>
    <property type="match status" value="2"/>
</dbReference>
<keyword evidence="9" id="KW-0067">ATP-binding</keyword>
<dbReference type="GO" id="GO:0048812">
    <property type="term" value="P:neuron projection morphogenesis"/>
    <property type="evidence" value="ECO:0007669"/>
    <property type="project" value="UniProtKB-ARBA"/>
</dbReference>
<dbReference type="SMART" id="SM00409">
    <property type="entry name" value="IG"/>
    <property type="match status" value="8"/>
</dbReference>
<dbReference type="PANTHER" id="PTHR44170:SF54">
    <property type="entry name" value="FI24025P1"/>
    <property type="match status" value="1"/>
</dbReference>
<dbReference type="PROSITE" id="PS50835">
    <property type="entry name" value="IG_LIKE"/>
    <property type="match status" value="8"/>
</dbReference>
<evidence type="ECO:0000256" key="17">
    <source>
        <dbReference type="ARBA" id="ARBA00062267"/>
    </source>
</evidence>
<feature type="domain" description="Fibronectin type-III" evidence="25">
    <location>
        <begin position="794"/>
        <end position="888"/>
    </location>
</feature>
<dbReference type="SUPFAM" id="SSF49265">
    <property type="entry name" value="Fibronectin type III"/>
    <property type="match status" value="3"/>
</dbReference>
<keyword evidence="11 23" id="KW-1133">Transmembrane helix</keyword>
<dbReference type="CDD" id="cd20958">
    <property type="entry name" value="IgI_5_Dscam"/>
    <property type="match status" value="1"/>
</dbReference>
<dbReference type="FunFam" id="2.60.40.10:FF:000310">
    <property type="entry name" value="Down syndrome cell adhesion molecule, isoform D"/>
    <property type="match status" value="1"/>
</dbReference>
<dbReference type="FunFam" id="2.60.40.10:FF:000678">
    <property type="entry name" value="Down syndrome cell adhesion molecule-like protein Dscam2"/>
    <property type="match status" value="1"/>
</dbReference>
<feature type="domain" description="Ig-like" evidence="24">
    <location>
        <begin position="684"/>
        <end position="789"/>
    </location>
</feature>
<dbReference type="CDD" id="cd00009">
    <property type="entry name" value="AAA"/>
    <property type="match status" value="1"/>
</dbReference>
<dbReference type="InterPro" id="IPR003961">
    <property type="entry name" value="FN3_dom"/>
</dbReference>
<feature type="domain" description="Fibronectin type-III" evidence="25">
    <location>
        <begin position="1104"/>
        <end position="1199"/>
    </location>
</feature>
<keyword evidence="4 23" id="KW-0812">Transmembrane</keyword>
<dbReference type="STRING" id="568069.A0A1J1HZE7"/>
<dbReference type="SUPFAM" id="SSF52540">
    <property type="entry name" value="P-loop containing nucleoside triphosphate hydrolases"/>
    <property type="match status" value="1"/>
</dbReference>
<keyword evidence="12 23" id="KW-0472">Membrane</keyword>
<dbReference type="Proteomes" id="UP000183832">
    <property type="component" value="Unassembled WGS sequence"/>
</dbReference>
<keyword evidence="15" id="KW-0393">Immunoglobulin domain</keyword>
<feature type="compositionally biased region" description="Basic and acidic residues" evidence="22">
    <location>
        <begin position="1633"/>
        <end position="1647"/>
    </location>
</feature>
<dbReference type="Gene3D" id="2.60.40.10">
    <property type="entry name" value="Immunoglobulins"/>
    <property type="match status" value="15"/>
</dbReference>
<evidence type="ECO:0000256" key="20">
    <source>
        <dbReference type="ARBA" id="ARBA00079394"/>
    </source>
</evidence>
<feature type="domain" description="Fibronectin type-III" evidence="25">
    <location>
        <begin position="1291"/>
        <end position="1384"/>
    </location>
</feature>
<proteinExistence type="inferred from homology"/>
<comment type="subcellular location">
    <subcellularLocation>
        <location evidence="2">Membrane</location>
        <topology evidence="2">Single-pass membrane protein</topology>
    </subcellularLocation>
    <subcellularLocation>
        <location evidence="1">Nucleus</location>
    </subcellularLocation>
</comment>
<evidence type="ECO:0000313" key="26">
    <source>
        <dbReference type="EMBL" id="CRK92906.1"/>
    </source>
</evidence>
<keyword evidence="6" id="KW-0732">Signal</keyword>
<dbReference type="GO" id="GO:0032991">
    <property type="term" value="C:protein-containing complex"/>
    <property type="evidence" value="ECO:0007669"/>
    <property type="project" value="UniProtKB-ARBA"/>
</dbReference>
<evidence type="ECO:0000259" key="25">
    <source>
        <dbReference type="PROSITE" id="PS50853"/>
    </source>
</evidence>
<feature type="compositionally biased region" description="Basic residues" evidence="22">
    <location>
        <begin position="1706"/>
        <end position="1715"/>
    </location>
</feature>
<evidence type="ECO:0000259" key="24">
    <source>
        <dbReference type="PROSITE" id="PS50835"/>
    </source>
</evidence>
<keyword evidence="13" id="KW-1015">Disulfide bond</keyword>
<evidence type="ECO:0000256" key="18">
    <source>
        <dbReference type="ARBA" id="ARBA00070184"/>
    </source>
</evidence>
<evidence type="ECO:0000256" key="2">
    <source>
        <dbReference type="ARBA" id="ARBA00004167"/>
    </source>
</evidence>
<keyword evidence="8" id="KW-0547">Nucleotide-binding</keyword>
<dbReference type="SMART" id="SM00408">
    <property type="entry name" value="IGc2"/>
    <property type="match status" value="7"/>
</dbReference>
<evidence type="ECO:0000256" key="10">
    <source>
        <dbReference type="ARBA" id="ARBA00022889"/>
    </source>
</evidence>
<dbReference type="OrthoDB" id="5982258at2759"/>
<dbReference type="CDD" id="cd20956">
    <property type="entry name" value="IgI_4_Dscam"/>
    <property type="match status" value="1"/>
</dbReference>
<evidence type="ECO:0000256" key="23">
    <source>
        <dbReference type="SAM" id="Phobius"/>
    </source>
</evidence>
<accession>A0A1J1HZE7</accession>